<evidence type="ECO:0000256" key="1">
    <source>
        <dbReference type="SAM" id="MobiDB-lite"/>
    </source>
</evidence>
<evidence type="ECO:0000313" key="3">
    <source>
        <dbReference type="Proteomes" id="UP001190700"/>
    </source>
</evidence>
<protein>
    <submittedName>
        <fullName evidence="2">Uncharacterized protein</fullName>
    </submittedName>
</protein>
<dbReference type="EMBL" id="LGRX02029259">
    <property type="protein sequence ID" value="KAK3247054.1"/>
    <property type="molecule type" value="Genomic_DNA"/>
</dbReference>
<proteinExistence type="predicted"/>
<feature type="non-terminal residue" evidence="2">
    <location>
        <position position="131"/>
    </location>
</feature>
<name>A0AAE0C3G2_9CHLO</name>
<keyword evidence="3" id="KW-1185">Reference proteome</keyword>
<comment type="caution">
    <text evidence="2">The sequence shown here is derived from an EMBL/GenBank/DDBJ whole genome shotgun (WGS) entry which is preliminary data.</text>
</comment>
<dbReference type="AlphaFoldDB" id="A0AAE0C3G2"/>
<organism evidence="2 3">
    <name type="scientific">Cymbomonas tetramitiformis</name>
    <dbReference type="NCBI Taxonomy" id="36881"/>
    <lineage>
        <taxon>Eukaryota</taxon>
        <taxon>Viridiplantae</taxon>
        <taxon>Chlorophyta</taxon>
        <taxon>Pyramimonadophyceae</taxon>
        <taxon>Pyramimonadales</taxon>
        <taxon>Pyramimonadaceae</taxon>
        <taxon>Cymbomonas</taxon>
    </lineage>
</organism>
<sequence>MIMKLSKEAQLRHLEGDDEEKQREEIAALKAEFRCLGQTQAREGESDEDVIHRLEGELKSMQEAQIFDAFLQETTAEELLALQAEMRRLKGAMMMDEGAETAVQTLQEALEDVQHNLEKYFGLGKEDGGSP</sequence>
<gene>
    <name evidence="2" type="ORF">CYMTET_43435</name>
</gene>
<accession>A0AAE0C3G2</accession>
<dbReference type="Proteomes" id="UP001190700">
    <property type="component" value="Unassembled WGS sequence"/>
</dbReference>
<evidence type="ECO:0000313" key="2">
    <source>
        <dbReference type="EMBL" id="KAK3247054.1"/>
    </source>
</evidence>
<feature type="region of interest" description="Disordered" evidence="1">
    <location>
        <begin position="1"/>
        <end position="21"/>
    </location>
</feature>
<reference evidence="2 3" key="1">
    <citation type="journal article" date="2015" name="Genome Biol. Evol.">
        <title>Comparative Genomics of a Bacterivorous Green Alga Reveals Evolutionary Causalities and Consequences of Phago-Mixotrophic Mode of Nutrition.</title>
        <authorList>
            <person name="Burns J.A."/>
            <person name="Paasch A."/>
            <person name="Narechania A."/>
            <person name="Kim E."/>
        </authorList>
    </citation>
    <scope>NUCLEOTIDE SEQUENCE [LARGE SCALE GENOMIC DNA]</scope>
    <source>
        <strain evidence="2 3">PLY_AMNH</strain>
    </source>
</reference>